<sequence length="50" mass="6072">MLTALTDRMQALEASQMRRGRATARRNRQWLILRQRWDAAWAIRLYIVTR</sequence>
<reference evidence="1" key="1">
    <citation type="submission" date="2024-01" db="EMBL/GenBank/DDBJ databases">
        <authorList>
            <person name="Webb A."/>
        </authorList>
    </citation>
    <scope>NUCLEOTIDE SEQUENCE</scope>
    <source>
        <strain evidence="1">Pm1</strain>
    </source>
</reference>
<evidence type="ECO:0008006" key="3">
    <source>
        <dbReference type="Google" id="ProtNLM"/>
    </source>
</evidence>
<dbReference type="EMBL" id="CAKLBY020000193">
    <property type="protein sequence ID" value="CAK7933073.1"/>
    <property type="molecule type" value="Genomic_DNA"/>
</dbReference>
<organism evidence="1 2">
    <name type="scientific">Peronospora matthiolae</name>
    <dbReference type="NCBI Taxonomy" id="2874970"/>
    <lineage>
        <taxon>Eukaryota</taxon>
        <taxon>Sar</taxon>
        <taxon>Stramenopiles</taxon>
        <taxon>Oomycota</taxon>
        <taxon>Peronosporomycetes</taxon>
        <taxon>Peronosporales</taxon>
        <taxon>Peronosporaceae</taxon>
        <taxon>Peronospora</taxon>
    </lineage>
</organism>
<evidence type="ECO:0000313" key="2">
    <source>
        <dbReference type="Proteomes" id="UP001162060"/>
    </source>
</evidence>
<gene>
    <name evidence="1" type="ORF">PM001_LOCUS18223</name>
</gene>
<protein>
    <recommendedName>
        <fullName evidence="3">Transposase</fullName>
    </recommendedName>
</protein>
<evidence type="ECO:0000313" key="1">
    <source>
        <dbReference type="EMBL" id="CAK7933073.1"/>
    </source>
</evidence>
<accession>A0AAV1UIG2</accession>
<dbReference type="Proteomes" id="UP001162060">
    <property type="component" value="Unassembled WGS sequence"/>
</dbReference>
<dbReference type="AlphaFoldDB" id="A0AAV1UIG2"/>
<comment type="caution">
    <text evidence="1">The sequence shown here is derived from an EMBL/GenBank/DDBJ whole genome shotgun (WGS) entry which is preliminary data.</text>
</comment>
<name>A0AAV1UIG2_9STRA</name>
<proteinExistence type="predicted"/>